<gene>
    <name evidence="2" type="ORF">ACFOUW_07905</name>
</gene>
<evidence type="ECO:0000313" key="2">
    <source>
        <dbReference type="EMBL" id="MFC3760759.1"/>
    </source>
</evidence>
<dbReference type="PROSITE" id="PS51257">
    <property type="entry name" value="PROKAR_LIPOPROTEIN"/>
    <property type="match status" value="1"/>
</dbReference>
<comment type="caution">
    <text evidence="2">The sequence shown here is derived from an EMBL/GenBank/DDBJ whole genome shotgun (WGS) entry which is preliminary data.</text>
</comment>
<proteinExistence type="predicted"/>
<feature type="region of interest" description="Disordered" evidence="1">
    <location>
        <begin position="22"/>
        <end position="53"/>
    </location>
</feature>
<accession>A0ABV7Y7I5</accession>
<feature type="compositionally biased region" description="Low complexity" evidence="1">
    <location>
        <begin position="41"/>
        <end position="51"/>
    </location>
</feature>
<dbReference type="Pfam" id="PF01186">
    <property type="entry name" value="Lysyl_oxidase"/>
    <property type="match status" value="1"/>
</dbReference>
<organism evidence="2 3">
    <name type="scientific">Tenggerimyces flavus</name>
    <dbReference type="NCBI Taxonomy" id="1708749"/>
    <lineage>
        <taxon>Bacteria</taxon>
        <taxon>Bacillati</taxon>
        <taxon>Actinomycetota</taxon>
        <taxon>Actinomycetes</taxon>
        <taxon>Propionibacteriales</taxon>
        <taxon>Nocardioidaceae</taxon>
        <taxon>Tenggerimyces</taxon>
    </lineage>
</organism>
<evidence type="ECO:0000313" key="3">
    <source>
        <dbReference type="Proteomes" id="UP001595699"/>
    </source>
</evidence>
<dbReference type="RefSeq" id="WP_205117009.1">
    <property type="nucleotide sequence ID" value="NZ_JAFBCM010000001.1"/>
</dbReference>
<dbReference type="EMBL" id="JBHRZH010000006">
    <property type="protein sequence ID" value="MFC3760759.1"/>
    <property type="molecule type" value="Genomic_DNA"/>
</dbReference>
<reference evidence="3" key="1">
    <citation type="journal article" date="2019" name="Int. J. Syst. Evol. Microbiol.">
        <title>The Global Catalogue of Microorganisms (GCM) 10K type strain sequencing project: providing services to taxonomists for standard genome sequencing and annotation.</title>
        <authorList>
            <consortium name="The Broad Institute Genomics Platform"/>
            <consortium name="The Broad Institute Genome Sequencing Center for Infectious Disease"/>
            <person name="Wu L."/>
            <person name="Ma J."/>
        </authorList>
    </citation>
    <scope>NUCLEOTIDE SEQUENCE [LARGE SCALE GENOMIC DNA]</scope>
    <source>
        <strain evidence="3">CGMCC 4.7241</strain>
    </source>
</reference>
<protein>
    <submittedName>
        <fullName evidence="2">Lysyl oxidase family protein</fullName>
    </submittedName>
</protein>
<name>A0ABV7Y7I5_9ACTN</name>
<evidence type="ECO:0000256" key="1">
    <source>
        <dbReference type="SAM" id="MobiDB-lite"/>
    </source>
</evidence>
<sequence>MIRVLVVLVALLAAGCSEEAAKATDGGVPAEAGPTDPAPESPSTTPEPATDLLPNLRSLPAERLSLQRTDDGGLELRFAGILANVGAGPLVVRPDNRGPCKVGQRHASQVVYGDANGNGVYDVRTDGETYQLRAGCMLDHPAHKHWHFDAMARYTLHAPGEERPVVENDKVSFCLRDSRRAPVDPTHPQRYRQCTRDTVQGISVGWSDVYRPSLAGQELPLPDDLAEGTYCLETEADPDRLLRESNENDNASVVGVQISSVRADLVAAPANC</sequence>
<keyword evidence="3" id="KW-1185">Reference proteome</keyword>
<dbReference type="InterPro" id="IPR001695">
    <property type="entry name" value="Lysyl_oxidase"/>
</dbReference>
<dbReference type="Proteomes" id="UP001595699">
    <property type="component" value="Unassembled WGS sequence"/>
</dbReference>